<reference evidence="1" key="1">
    <citation type="submission" date="2015-03" db="EMBL/GenBank/DDBJ databases">
        <authorList>
            <person name="Xie B.-B."/>
            <person name="Rong J.-C."/>
            <person name="Qin Q.-L."/>
            <person name="Zhang Y.-Z."/>
        </authorList>
    </citation>
    <scope>NUCLEOTIDE SEQUENCE</scope>
    <source>
        <strain evidence="1">DSM 14585</strain>
    </source>
</reference>
<evidence type="ECO:0000313" key="2">
    <source>
        <dbReference type="Proteomes" id="UP000217277"/>
    </source>
</evidence>
<keyword evidence="2" id="KW-1185">Reference proteome</keyword>
<proteinExistence type="predicted"/>
<dbReference type="Proteomes" id="UP000217277">
    <property type="component" value="Chromosome II"/>
</dbReference>
<evidence type="ECO:0000313" key="1">
    <source>
        <dbReference type="EMBL" id="ATC84149.1"/>
    </source>
</evidence>
<sequence>MGILFFKGIAMNITKPKIVVIGGGAGGLELATQLGHKLGKKKQAEILLIDKNRTHIWKPLLHEVATGSIDPDLDGVVYSAHAAKHHYNFQLGTFCDIDQSNKTITLAPHLDELGHTILPQRSVRYDHLVIAIGSVSNDFNTPGIKDHCYFLDSNQQAERFQHSLLDSFTRLHQDDNQQQSLNIAIVGGGATGVELSAELYHVSELLKLYGLTNMSSKRLHIHLIEAGPRILPALPERIADSAKRELLKLGVNVREQTLVKEATEQGFITKDEEHIDADIMVWAAGVKAPDFIKDLGIFELTRSNQIQVNEFLQSTVDESIFVIGDCCAFTQEDGKLVPPRAQSAHQMALCVEKNLIATLKQQPLCGFKYSDHGSLVNLSRYSTVGNLMGNLTSNTFFIEGKIARFMYISLYRMHQRAIHGSAKTFALWISEKVLRVVRPKMKLH</sequence>
<name>A0ACA8E1L8_9GAMM</name>
<gene>
    <name evidence="1" type="primary">ndh</name>
    <name evidence="1" type="ORF">PAGA_b0195</name>
</gene>
<accession>A0ACA8E1L8</accession>
<protein>
    <submittedName>
        <fullName evidence="1">NADH dehydrogenase</fullName>
    </submittedName>
</protein>
<dbReference type="EMBL" id="CP011012">
    <property type="protein sequence ID" value="ATC84149.1"/>
    <property type="molecule type" value="Genomic_DNA"/>
</dbReference>
<organism evidence="1 2">
    <name type="scientific">Pseudoalteromonas agarivorans DSM 14585</name>
    <dbReference type="NCBI Taxonomy" id="1312369"/>
    <lineage>
        <taxon>Bacteria</taxon>
        <taxon>Pseudomonadati</taxon>
        <taxon>Pseudomonadota</taxon>
        <taxon>Gammaproteobacteria</taxon>
        <taxon>Alteromonadales</taxon>
        <taxon>Pseudoalteromonadaceae</taxon>
        <taxon>Pseudoalteromonas</taxon>
    </lineage>
</organism>